<feature type="domain" description="Beta-lactamase-related" evidence="3">
    <location>
        <begin position="18"/>
        <end position="338"/>
    </location>
</feature>
<name>A0A9W9GKL2_9EURO</name>
<evidence type="ECO:0008006" key="7">
    <source>
        <dbReference type="Google" id="ProtNLM"/>
    </source>
</evidence>
<dbReference type="AlphaFoldDB" id="A0A9W9GKL2"/>
<keyword evidence="6" id="KW-1185">Reference proteome</keyword>
<dbReference type="Pfam" id="PF00144">
    <property type="entry name" value="Beta-lactamase"/>
    <property type="match status" value="1"/>
</dbReference>
<proteinExistence type="inferred from homology"/>
<dbReference type="Gene3D" id="3.40.710.10">
    <property type="entry name" value="DD-peptidase/beta-lactamase superfamily"/>
    <property type="match status" value="1"/>
</dbReference>
<dbReference type="SUPFAM" id="SSF56601">
    <property type="entry name" value="beta-lactamase/transpeptidase-like"/>
    <property type="match status" value="1"/>
</dbReference>
<evidence type="ECO:0000313" key="5">
    <source>
        <dbReference type="EMBL" id="KAJ5321298.1"/>
    </source>
</evidence>
<dbReference type="GO" id="GO:0004177">
    <property type="term" value="F:aminopeptidase activity"/>
    <property type="evidence" value="ECO:0007669"/>
    <property type="project" value="UniProtKB-KW"/>
</dbReference>
<dbReference type="OrthoDB" id="5946976at2759"/>
<keyword evidence="1" id="KW-0031">Aminopeptidase</keyword>
<dbReference type="Pfam" id="PF07930">
    <property type="entry name" value="DAP_B"/>
    <property type="match status" value="1"/>
</dbReference>
<dbReference type="InterPro" id="IPR050491">
    <property type="entry name" value="AmpC-like"/>
</dbReference>
<evidence type="ECO:0000256" key="2">
    <source>
        <dbReference type="ARBA" id="ARBA00038215"/>
    </source>
</evidence>
<dbReference type="InterPro" id="IPR012856">
    <property type="entry name" value="DAP_B_dom"/>
</dbReference>
<evidence type="ECO:0000313" key="6">
    <source>
        <dbReference type="Proteomes" id="UP001147746"/>
    </source>
</evidence>
<feature type="domain" description="D-aminopeptidase" evidence="4">
    <location>
        <begin position="355"/>
        <end position="534"/>
    </location>
</feature>
<sequence length="537" mass="59192">MPADQKSIKAILDTIALRYRGPGGAIAVLKDGEVVGQRIWGWADMDERIPLTAQIQMPICSITKQFVCALLIDLERNPTPAMAAKGDVQKQFSVALGEILQPEILKDSGLTIQNLVDMQSGLRDYWAMTTLWGAKPEDEFLVERDGPPAMERTKSFHFKPGTEYSYSNINFYVVARVIERVTGEPLDRLLKERLLGPAGMETAFLCANTAHHPSPCVGYEGNEINGYYAAVNRMEWAGDAGLVASLDDMIAWEKHLEKSFADPQSWYQIIYEPQTYTDGNIAKYHYGMAHIDIDGVDSIGHGGALRGYRLHRRHAPHEHLSVVVLFNHEADASAAVDDVLRGILDKPKVESTPIAASADWAGIFLDQDTQLSVTVAKGSREGDVLITYARHHETIRLTDATHGKSSSMTATIDGDNLRIHRVVENRKLNAKRLIKDESSAKNTPLQGQYQCAEAQSTFHCTGDLGMLYGSFDGYLGQGPATPMRYLAGDAWALTCPRGLDAPAPGDWTMVLQRDESGSVVGFKVGCWLARGLDFVKK</sequence>
<accession>A0A9W9GKL2</accession>
<reference evidence="5" key="1">
    <citation type="submission" date="2022-12" db="EMBL/GenBank/DDBJ databases">
        <authorList>
            <person name="Petersen C."/>
        </authorList>
    </citation>
    <scope>NUCLEOTIDE SEQUENCE</scope>
    <source>
        <strain evidence="5">IBT 21472</strain>
    </source>
</reference>
<dbReference type="NCBIfam" id="NF009622">
    <property type="entry name" value="PRK13128.1"/>
    <property type="match status" value="1"/>
</dbReference>
<dbReference type="InterPro" id="IPR012338">
    <property type="entry name" value="Beta-lactam/transpept-like"/>
</dbReference>
<dbReference type="InterPro" id="IPR001466">
    <property type="entry name" value="Beta-lactam-related"/>
</dbReference>
<gene>
    <name evidence="5" type="ORF">N7476_004300</name>
</gene>
<dbReference type="SUPFAM" id="SSF50886">
    <property type="entry name" value="D-aminopeptidase, middle and C-terminal domains"/>
    <property type="match status" value="1"/>
</dbReference>
<dbReference type="PANTHER" id="PTHR46825:SF9">
    <property type="entry name" value="BETA-LACTAMASE-RELATED DOMAIN-CONTAINING PROTEIN"/>
    <property type="match status" value="1"/>
</dbReference>
<keyword evidence="1" id="KW-0378">Hydrolase</keyword>
<organism evidence="5 6">
    <name type="scientific">Penicillium atrosanguineum</name>
    <dbReference type="NCBI Taxonomy" id="1132637"/>
    <lineage>
        <taxon>Eukaryota</taxon>
        <taxon>Fungi</taxon>
        <taxon>Dikarya</taxon>
        <taxon>Ascomycota</taxon>
        <taxon>Pezizomycotina</taxon>
        <taxon>Eurotiomycetes</taxon>
        <taxon>Eurotiomycetidae</taxon>
        <taxon>Eurotiales</taxon>
        <taxon>Aspergillaceae</taxon>
        <taxon>Penicillium</taxon>
    </lineage>
</organism>
<evidence type="ECO:0000259" key="3">
    <source>
        <dbReference type="Pfam" id="PF00144"/>
    </source>
</evidence>
<comment type="caution">
    <text evidence="5">The sequence shown here is derived from an EMBL/GenBank/DDBJ whole genome shotgun (WGS) entry which is preliminary data.</text>
</comment>
<protein>
    <recommendedName>
        <fullName evidence="7">Beta-lactamase/transpeptidase-like protein</fullName>
    </recommendedName>
</protein>
<evidence type="ECO:0000259" key="4">
    <source>
        <dbReference type="Pfam" id="PF07930"/>
    </source>
</evidence>
<evidence type="ECO:0000256" key="1">
    <source>
        <dbReference type="ARBA" id="ARBA00022438"/>
    </source>
</evidence>
<dbReference type="EMBL" id="JAPZBO010000003">
    <property type="protein sequence ID" value="KAJ5321298.1"/>
    <property type="molecule type" value="Genomic_DNA"/>
</dbReference>
<dbReference type="InterPro" id="IPR027279">
    <property type="entry name" value="D_amino_pept/lipop_sf"/>
</dbReference>
<keyword evidence="1" id="KW-0645">Protease</keyword>
<dbReference type="PANTHER" id="PTHR46825">
    <property type="entry name" value="D-ALANYL-D-ALANINE-CARBOXYPEPTIDASE/ENDOPEPTIDASE AMPH"/>
    <property type="match status" value="1"/>
</dbReference>
<dbReference type="Gene3D" id="2.40.128.50">
    <property type="match status" value="2"/>
</dbReference>
<comment type="similarity">
    <text evidence="2">Belongs to the peptidase S12 family.</text>
</comment>
<reference evidence="5" key="2">
    <citation type="journal article" date="2023" name="IMA Fungus">
        <title>Comparative genomic study of the Penicillium genus elucidates a diverse pangenome and 15 lateral gene transfer events.</title>
        <authorList>
            <person name="Petersen C."/>
            <person name="Sorensen T."/>
            <person name="Nielsen M.R."/>
            <person name="Sondergaard T.E."/>
            <person name="Sorensen J.L."/>
            <person name="Fitzpatrick D.A."/>
            <person name="Frisvad J.C."/>
            <person name="Nielsen K.L."/>
        </authorList>
    </citation>
    <scope>NUCLEOTIDE SEQUENCE</scope>
    <source>
        <strain evidence="5">IBT 21472</strain>
    </source>
</reference>
<dbReference type="Proteomes" id="UP001147746">
    <property type="component" value="Unassembled WGS sequence"/>
</dbReference>